<proteinExistence type="predicted"/>
<dbReference type="AlphaFoldDB" id="A0A0C3QXA0"/>
<dbReference type="EMBL" id="KN822947">
    <property type="protein sequence ID" value="KIO33654.1"/>
    <property type="molecule type" value="Genomic_DNA"/>
</dbReference>
<reference evidence="2 3" key="1">
    <citation type="submission" date="2014-04" db="EMBL/GenBank/DDBJ databases">
        <authorList>
            <consortium name="DOE Joint Genome Institute"/>
            <person name="Kuo A."/>
            <person name="Girlanda M."/>
            <person name="Perotto S."/>
            <person name="Kohler A."/>
            <person name="Nagy L.G."/>
            <person name="Floudas D."/>
            <person name="Copeland A."/>
            <person name="Barry K.W."/>
            <person name="Cichocki N."/>
            <person name="Veneault-Fourrey C."/>
            <person name="LaButti K."/>
            <person name="Lindquist E.A."/>
            <person name="Lipzen A."/>
            <person name="Lundell T."/>
            <person name="Morin E."/>
            <person name="Murat C."/>
            <person name="Sun H."/>
            <person name="Tunlid A."/>
            <person name="Henrissat B."/>
            <person name="Grigoriev I.V."/>
            <person name="Hibbett D.S."/>
            <person name="Martin F."/>
            <person name="Nordberg H.P."/>
            <person name="Cantor M.N."/>
            <person name="Hua S.X."/>
        </authorList>
    </citation>
    <scope>NUCLEOTIDE SEQUENCE [LARGE SCALE GENOMIC DNA]</scope>
    <source>
        <strain evidence="2 3">MUT 4182</strain>
    </source>
</reference>
<sequence>MSASHISSIDSTSTDFHPPSTTTYSSHFSLSRSLLSTPTFNPPASDIQARGINRRGRTDLVCAPEPVE</sequence>
<organism evidence="2 3">
    <name type="scientific">Tulasnella calospora MUT 4182</name>
    <dbReference type="NCBI Taxonomy" id="1051891"/>
    <lineage>
        <taxon>Eukaryota</taxon>
        <taxon>Fungi</taxon>
        <taxon>Dikarya</taxon>
        <taxon>Basidiomycota</taxon>
        <taxon>Agaricomycotina</taxon>
        <taxon>Agaricomycetes</taxon>
        <taxon>Cantharellales</taxon>
        <taxon>Tulasnellaceae</taxon>
        <taxon>Tulasnella</taxon>
    </lineage>
</organism>
<accession>A0A0C3QXA0</accession>
<feature type="region of interest" description="Disordered" evidence="1">
    <location>
        <begin position="1"/>
        <end position="68"/>
    </location>
</feature>
<keyword evidence="3" id="KW-1185">Reference proteome</keyword>
<evidence type="ECO:0000313" key="2">
    <source>
        <dbReference type="EMBL" id="KIO33654.1"/>
    </source>
</evidence>
<dbReference type="Proteomes" id="UP000054248">
    <property type="component" value="Unassembled WGS sequence"/>
</dbReference>
<evidence type="ECO:0000313" key="3">
    <source>
        <dbReference type="Proteomes" id="UP000054248"/>
    </source>
</evidence>
<reference evidence="3" key="2">
    <citation type="submission" date="2015-01" db="EMBL/GenBank/DDBJ databases">
        <title>Evolutionary Origins and Diversification of the Mycorrhizal Mutualists.</title>
        <authorList>
            <consortium name="DOE Joint Genome Institute"/>
            <consortium name="Mycorrhizal Genomics Consortium"/>
            <person name="Kohler A."/>
            <person name="Kuo A."/>
            <person name="Nagy L.G."/>
            <person name="Floudas D."/>
            <person name="Copeland A."/>
            <person name="Barry K.W."/>
            <person name="Cichocki N."/>
            <person name="Veneault-Fourrey C."/>
            <person name="LaButti K."/>
            <person name="Lindquist E.A."/>
            <person name="Lipzen A."/>
            <person name="Lundell T."/>
            <person name="Morin E."/>
            <person name="Murat C."/>
            <person name="Riley R."/>
            <person name="Ohm R."/>
            <person name="Sun H."/>
            <person name="Tunlid A."/>
            <person name="Henrissat B."/>
            <person name="Grigoriev I.V."/>
            <person name="Hibbett D.S."/>
            <person name="Martin F."/>
        </authorList>
    </citation>
    <scope>NUCLEOTIDE SEQUENCE [LARGE SCALE GENOMIC DNA]</scope>
    <source>
        <strain evidence="3">MUT 4182</strain>
    </source>
</reference>
<gene>
    <name evidence="2" type="ORF">M407DRAFT_186778</name>
</gene>
<evidence type="ECO:0000256" key="1">
    <source>
        <dbReference type="SAM" id="MobiDB-lite"/>
    </source>
</evidence>
<name>A0A0C3QXA0_9AGAM</name>
<protein>
    <submittedName>
        <fullName evidence="2">Uncharacterized protein</fullName>
    </submittedName>
</protein>
<feature type="compositionally biased region" description="Low complexity" evidence="1">
    <location>
        <begin position="25"/>
        <end position="36"/>
    </location>
</feature>
<dbReference type="HOGENOM" id="CLU_2795831_0_0_1"/>
<feature type="compositionally biased region" description="Low complexity" evidence="1">
    <location>
        <begin position="1"/>
        <end position="15"/>
    </location>
</feature>